<comment type="caution">
    <text evidence="1">The sequence shown here is derived from an EMBL/GenBank/DDBJ whole genome shotgun (WGS) entry which is preliminary data.</text>
</comment>
<keyword evidence="2" id="KW-1185">Reference proteome</keyword>
<evidence type="ECO:0000313" key="1">
    <source>
        <dbReference type="EMBL" id="MBB5341281.1"/>
    </source>
</evidence>
<gene>
    <name evidence="1" type="ORF">HDF13_003614</name>
</gene>
<proteinExistence type="predicted"/>
<dbReference type="Proteomes" id="UP000569005">
    <property type="component" value="Unassembled WGS sequence"/>
</dbReference>
<reference evidence="1" key="1">
    <citation type="submission" date="2020-08" db="EMBL/GenBank/DDBJ databases">
        <title>Genomic Encyclopedia of Type Strains, Phase IV (KMG-V): Genome sequencing to study the core and pangenomes of soil and plant-associated prokaryotes.</title>
        <authorList>
            <person name="Whitman W."/>
        </authorList>
    </citation>
    <scope>NUCLEOTIDE SEQUENCE</scope>
    <source>
        <strain evidence="1">M8UP15</strain>
    </source>
</reference>
<name>A0ACC5P352_9BACT</name>
<dbReference type="EMBL" id="JACHEA010000001">
    <property type="protein sequence ID" value="MBB5341281.1"/>
    <property type="molecule type" value="Genomic_DNA"/>
</dbReference>
<evidence type="ECO:0000313" key="2">
    <source>
        <dbReference type="Proteomes" id="UP000569005"/>
    </source>
</evidence>
<accession>A0ACC5P352</accession>
<sequence length="57" mass="6437">MRWDEANRSLWPNSEVHEESLPAVPALFLVRVQNKHTTVAVRLTIEAVLGRNGSVLE</sequence>
<protein>
    <submittedName>
        <fullName evidence="1">Uncharacterized protein</fullName>
    </submittedName>
</protein>
<organism evidence="1 2">
    <name type="scientific">Tunturiibacter gelidiferens</name>
    <dbReference type="NCBI Taxonomy" id="3069689"/>
    <lineage>
        <taxon>Bacteria</taxon>
        <taxon>Pseudomonadati</taxon>
        <taxon>Acidobacteriota</taxon>
        <taxon>Terriglobia</taxon>
        <taxon>Terriglobales</taxon>
        <taxon>Acidobacteriaceae</taxon>
        <taxon>Tunturiibacter</taxon>
    </lineage>
</organism>